<name>A0A2P2LW46_RHIMU</name>
<sequence length="43" mass="4855">MSVMGEFRSDLGLFKVSHLLLCISRPCGHVICLEVFNHFCLDS</sequence>
<accession>A0A2P2LW46</accession>
<dbReference type="AlphaFoldDB" id="A0A2P2LW46"/>
<reference evidence="1" key="1">
    <citation type="submission" date="2018-02" db="EMBL/GenBank/DDBJ databases">
        <title>Rhizophora mucronata_Transcriptome.</title>
        <authorList>
            <person name="Meera S.P."/>
            <person name="Sreeshan A."/>
            <person name="Augustine A."/>
        </authorList>
    </citation>
    <scope>NUCLEOTIDE SEQUENCE</scope>
    <source>
        <tissue evidence="1">Leaf</tissue>
    </source>
</reference>
<evidence type="ECO:0000313" key="1">
    <source>
        <dbReference type="EMBL" id="MBX22188.1"/>
    </source>
</evidence>
<protein>
    <submittedName>
        <fullName evidence="1">Uncharacterized protein</fullName>
    </submittedName>
</protein>
<dbReference type="EMBL" id="GGEC01041704">
    <property type="protein sequence ID" value="MBX22188.1"/>
    <property type="molecule type" value="Transcribed_RNA"/>
</dbReference>
<proteinExistence type="predicted"/>
<organism evidence="1">
    <name type="scientific">Rhizophora mucronata</name>
    <name type="common">Asiatic mangrove</name>
    <dbReference type="NCBI Taxonomy" id="61149"/>
    <lineage>
        <taxon>Eukaryota</taxon>
        <taxon>Viridiplantae</taxon>
        <taxon>Streptophyta</taxon>
        <taxon>Embryophyta</taxon>
        <taxon>Tracheophyta</taxon>
        <taxon>Spermatophyta</taxon>
        <taxon>Magnoliopsida</taxon>
        <taxon>eudicotyledons</taxon>
        <taxon>Gunneridae</taxon>
        <taxon>Pentapetalae</taxon>
        <taxon>rosids</taxon>
        <taxon>fabids</taxon>
        <taxon>Malpighiales</taxon>
        <taxon>Rhizophoraceae</taxon>
        <taxon>Rhizophora</taxon>
    </lineage>
</organism>